<feature type="region of interest" description="Disordered" evidence="1">
    <location>
        <begin position="135"/>
        <end position="162"/>
    </location>
</feature>
<evidence type="ECO:0000313" key="3">
    <source>
        <dbReference type="Proteomes" id="UP000649289"/>
    </source>
</evidence>
<accession>A0ABR8MEB8</accession>
<dbReference type="EMBL" id="JACXYY010000003">
    <property type="protein sequence ID" value="MBD3914454.1"/>
    <property type="molecule type" value="Genomic_DNA"/>
</dbReference>
<proteinExistence type="predicted"/>
<evidence type="ECO:0000313" key="2">
    <source>
        <dbReference type="EMBL" id="MBD3914454.1"/>
    </source>
</evidence>
<comment type="caution">
    <text evidence="2">The sequence shown here is derived from an EMBL/GenBank/DDBJ whole genome shotgun (WGS) entry which is preliminary data.</text>
</comment>
<name>A0ABR8MEB8_9ACTN</name>
<reference evidence="2 3" key="1">
    <citation type="submission" date="2020-09" db="EMBL/GenBank/DDBJ databases">
        <title>novel species in genus Nocardioides.</title>
        <authorList>
            <person name="Zhang G."/>
        </authorList>
    </citation>
    <scope>NUCLEOTIDE SEQUENCE [LARGE SCALE GENOMIC DNA]</scope>
    <source>
        <strain evidence="2 3">19197</strain>
    </source>
</reference>
<sequence>MDDNTLDSWPAQAALAIGTGVITSRVATHRWSRPSRWLVHAGTGAVTGAATALSLSRMDGSPGPDGAPAVRPGTATTVATSIAVGTLVGVVSRGAESADAWTERTLAARGVRRPRMWMGVAAAGASLAISVVDRRRAARGPADEQQSQTSPGPGGGVPGAGG</sequence>
<protein>
    <submittedName>
        <fullName evidence="2">Uncharacterized protein</fullName>
    </submittedName>
</protein>
<gene>
    <name evidence="2" type="ORF">IEZ25_07490</name>
</gene>
<dbReference type="Proteomes" id="UP000649289">
    <property type="component" value="Unassembled WGS sequence"/>
</dbReference>
<keyword evidence="3" id="KW-1185">Reference proteome</keyword>
<dbReference type="RefSeq" id="WP_191198800.1">
    <property type="nucleotide sequence ID" value="NZ_BAAAPA010000004.1"/>
</dbReference>
<evidence type="ECO:0000256" key="1">
    <source>
        <dbReference type="SAM" id="MobiDB-lite"/>
    </source>
</evidence>
<feature type="compositionally biased region" description="Gly residues" evidence="1">
    <location>
        <begin position="152"/>
        <end position="162"/>
    </location>
</feature>
<organism evidence="2 3">
    <name type="scientific">Nocardioides hwasunensis</name>
    <dbReference type="NCBI Taxonomy" id="397258"/>
    <lineage>
        <taxon>Bacteria</taxon>
        <taxon>Bacillati</taxon>
        <taxon>Actinomycetota</taxon>
        <taxon>Actinomycetes</taxon>
        <taxon>Propionibacteriales</taxon>
        <taxon>Nocardioidaceae</taxon>
        <taxon>Nocardioides</taxon>
    </lineage>
</organism>